<dbReference type="RefSeq" id="WP_012477316.1">
    <property type="nucleotide sequence ID" value="NC_010865.1"/>
</dbReference>
<evidence type="ECO:0000313" key="1">
    <source>
        <dbReference type="EMBL" id="ABN47128.1"/>
    </source>
</evidence>
<protein>
    <submittedName>
        <fullName evidence="1">Uncharacterized protein</fullName>
    </submittedName>
</protein>
<keyword evidence="1" id="KW-0614">Plasmid</keyword>
<reference evidence="2" key="2">
    <citation type="journal article" date="2011" name="J. Biotechnol.">
        <title>The complete genome sequence of the dominant Sinorhizobium meliloti field isolate SM11 extends the S. meliloti pan-genome.</title>
        <authorList>
            <person name="Schneiker-Bekel S."/>
            <person name="Wibberg D."/>
            <person name="Bekel T."/>
            <person name="Blom J."/>
            <person name="Linke B."/>
            <person name="Neuweger H."/>
            <person name="Stiens M."/>
            <person name="Vorholter F.J."/>
            <person name="Weidner S."/>
            <person name="Goesmann A."/>
            <person name="Puhler A."/>
            <person name="Schluter A."/>
        </authorList>
    </citation>
    <scope>NUCLEOTIDE SEQUENCE [LARGE SCALE GENOMIC DNA]</scope>
    <source>
        <strain evidence="2">SM11</strain>
        <plasmid evidence="2">pSmeSM11b</plasmid>
    </source>
</reference>
<sequence length="521" mass="56779">MVKIAESCLNVLYQHGLSSAQFQFYFERAKNDLLADDMACDAIVAEVMQSMDDRPDAATLFGLLLDEARMGIENDSPYGKAFLENAQKAIKARIAADAFEPLRRLKIAGLYRRAGLPVPDILMLDPEGESAADEIPMPDLDGVLAALAADVEAEGGGAYEFFSGLDEMTAGMPEEAKAGFIHHLMGLDNPFLERCALYWLVSGASLTREAVAAGLRERLMRGKLEPGTLSCLPIIRGWLPASAARAAIDDIGKLARRQGLANVSNQNRAEPIVSDIMATTADGVGAQGLTIVGKLQAQTFVAMILLKTGYGIKDAFVIRCRSKREAASIVSYARLEANSVRIDRMTAELLLEAALADGIENGHPPAPGFIDVMEACSLSQLRPQERDLQALLDHVDPQKEIQNATAAQLDRMLRNETVLDALVPFTDSWFEDTGETRDIIRGSRSARTVEKRIWAFLEGRREIWARRFLQTAIILKSAKKERLSKALAAAAFALIHKHPLQGIPLMEDIVITTLDAGGAPL</sequence>
<organism evidence="1 2">
    <name type="scientific">Sinorhizobium meliloti (strain SM11)</name>
    <dbReference type="NCBI Taxonomy" id="707241"/>
    <lineage>
        <taxon>Bacteria</taxon>
        <taxon>Pseudomonadati</taxon>
        <taxon>Pseudomonadota</taxon>
        <taxon>Alphaproteobacteria</taxon>
        <taxon>Hyphomicrobiales</taxon>
        <taxon>Rhizobiaceae</taxon>
        <taxon>Sinorhizobium/Ensifer group</taxon>
        <taxon>Sinorhizobium</taxon>
    </lineage>
</organism>
<geneLocation type="plasmid" evidence="1 2">
    <name>pSmeSM11b</name>
</geneLocation>
<dbReference type="EMBL" id="EF066650">
    <property type="protein sequence ID" value="ABN47128.1"/>
    <property type="molecule type" value="Genomic_DNA"/>
</dbReference>
<gene>
    <name evidence="1" type="primary">orf122</name>
</gene>
<accession>A4KVM7</accession>
<name>A4KVM7_SINMM</name>
<dbReference type="Proteomes" id="UP000009045">
    <property type="component" value="Plasmid pSmeSM11b"/>
</dbReference>
<proteinExistence type="predicted"/>
<reference evidence="1 2" key="1">
    <citation type="journal article" date="2007" name="FEMS Microbiol. Lett.">
        <title>Sequence analysis of the 181-kb accessory plasmid pSmeSM11b, isolated from a dominant Sinorhizobium meliloti strain identified during a long-term field release experiment.</title>
        <authorList>
            <person name="Stiens M."/>
            <person name="Schneiker S."/>
            <person name="Puhler A."/>
            <person name="Schluter A."/>
        </authorList>
    </citation>
    <scope>NUCLEOTIDE SEQUENCE [LARGE SCALE GENOMIC DNA]</scope>
    <source>
        <strain evidence="1 2">SM11</strain>
        <plasmid evidence="2">pSmeSM11b</plasmid>
    </source>
</reference>
<evidence type="ECO:0000313" key="2">
    <source>
        <dbReference type="Proteomes" id="UP000009045"/>
    </source>
</evidence>
<dbReference type="AlphaFoldDB" id="A4KVM7"/>